<dbReference type="SUPFAM" id="SSF55486">
    <property type="entry name" value="Metalloproteases ('zincins'), catalytic domain"/>
    <property type="match status" value="1"/>
</dbReference>
<gene>
    <name evidence="1" type="ORF">EL17_14975</name>
</gene>
<dbReference type="PROSITE" id="PS51257">
    <property type="entry name" value="PROKAR_LIPOPROTEIN"/>
    <property type="match status" value="1"/>
</dbReference>
<dbReference type="AlphaFoldDB" id="A0A074KZ71"/>
<keyword evidence="2" id="KW-1185">Reference proteome</keyword>
<dbReference type="STRING" id="1048983.EL17_14975"/>
<dbReference type="GO" id="GO:0008237">
    <property type="term" value="F:metallopeptidase activity"/>
    <property type="evidence" value="ECO:0007669"/>
    <property type="project" value="InterPro"/>
</dbReference>
<dbReference type="eggNOG" id="COG1913">
    <property type="taxonomic scope" value="Bacteria"/>
</dbReference>
<protein>
    <recommendedName>
        <fullName evidence="3">Membrane metalloprotease</fullName>
    </recommendedName>
</protein>
<sequence length="263" mass="29415">MSYTFKYTVMLYLIISIATLLTGCNKIGDEDPKITSGKNIRDAKRPIGASAREILSSSLFESIEVELQYMKGFEPTPELVDNIKLFLEELINKPGGIKVFLSSIEPLKKATYTLQDIREIEDTHRNAYNAGKKLGVYILFLDGYSSEDNNNSTTFALVHRNSSVAMFAKRIRERSDRIGHPPRSLLENTVARHELGHLMGLVNVGSGMQHTHEDPNHAGHCDSRDCLMFWAVESGSIFNLVQEGRIPTLDVNCRKDLKANGGI</sequence>
<dbReference type="EMBL" id="JMIH01000023">
    <property type="protein sequence ID" value="KEO72923.1"/>
    <property type="molecule type" value="Genomic_DNA"/>
</dbReference>
<dbReference type="Gene3D" id="3.40.390.10">
    <property type="entry name" value="Collagenase (Catalytic Domain)"/>
    <property type="match status" value="1"/>
</dbReference>
<reference evidence="1 2" key="1">
    <citation type="submission" date="2014-04" db="EMBL/GenBank/DDBJ databases">
        <title>Characterization and application of a salt tolerant electro-active bacterium.</title>
        <authorList>
            <person name="Yang L."/>
            <person name="Wei S."/>
            <person name="Tay Q.X.M."/>
        </authorList>
    </citation>
    <scope>NUCLEOTIDE SEQUENCE [LARGE SCALE GENOMIC DNA]</scope>
    <source>
        <strain evidence="1 2">LY1</strain>
    </source>
</reference>
<accession>A0A074KZ71</accession>
<evidence type="ECO:0000313" key="2">
    <source>
        <dbReference type="Proteomes" id="UP000027821"/>
    </source>
</evidence>
<evidence type="ECO:0008006" key="3">
    <source>
        <dbReference type="Google" id="ProtNLM"/>
    </source>
</evidence>
<organism evidence="1 2">
    <name type="scientific">Anditalea andensis</name>
    <dbReference type="NCBI Taxonomy" id="1048983"/>
    <lineage>
        <taxon>Bacteria</taxon>
        <taxon>Pseudomonadati</taxon>
        <taxon>Bacteroidota</taxon>
        <taxon>Cytophagia</taxon>
        <taxon>Cytophagales</taxon>
        <taxon>Cytophagaceae</taxon>
        <taxon>Anditalea</taxon>
    </lineage>
</organism>
<name>A0A074KZ71_9BACT</name>
<comment type="caution">
    <text evidence="1">The sequence shown here is derived from an EMBL/GenBank/DDBJ whole genome shotgun (WGS) entry which is preliminary data.</text>
</comment>
<evidence type="ECO:0000313" key="1">
    <source>
        <dbReference type="EMBL" id="KEO72923.1"/>
    </source>
</evidence>
<dbReference type="InterPro" id="IPR024079">
    <property type="entry name" value="MetalloPept_cat_dom_sf"/>
</dbReference>
<proteinExistence type="predicted"/>
<dbReference type="Proteomes" id="UP000027821">
    <property type="component" value="Unassembled WGS sequence"/>
</dbReference>
<dbReference type="OrthoDB" id="1121673at2"/>